<dbReference type="EMBL" id="JQCA01000043">
    <property type="protein sequence ID" value="KRO04061.1"/>
    <property type="molecule type" value="Genomic_DNA"/>
</dbReference>
<accession>A0A0R2LXX5</accession>
<dbReference type="PATRIC" id="fig|616990.3.peg.1669"/>
<organism evidence="1 2">
    <name type="scientific">Levilactobacillus paucivorans</name>
    <dbReference type="NCBI Taxonomy" id="616990"/>
    <lineage>
        <taxon>Bacteria</taxon>
        <taxon>Bacillati</taxon>
        <taxon>Bacillota</taxon>
        <taxon>Bacilli</taxon>
        <taxon>Lactobacillales</taxon>
        <taxon>Lactobacillaceae</taxon>
        <taxon>Levilactobacillus</taxon>
    </lineage>
</organism>
<proteinExistence type="predicted"/>
<reference evidence="1 2" key="1">
    <citation type="journal article" date="2015" name="Genome Announc.">
        <title>Expanding the biotechnology potential of lactobacilli through comparative genomics of 213 strains and associated genera.</title>
        <authorList>
            <person name="Sun Z."/>
            <person name="Harris H.M."/>
            <person name="McCann A."/>
            <person name="Guo C."/>
            <person name="Argimon S."/>
            <person name="Zhang W."/>
            <person name="Yang X."/>
            <person name="Jeffery I.B."/>
            <person name="Cooney J.C."/>
            <person name="Kagawa T.F."/>
            <person name="Liu W."/>
            <person name="Song Y."/>
            <person name="Salvetti E."/>
            <person name="Wrobel A."/>
            <person name="Rasinkangas P."/>
            <person name="Parkhill J."/>
            <person name="Rea M.C."/>
            <person name="O'Sullivan O."/>
            <person name="Ritari J."/>
            <person name="Douillard F.P."/>
            <person name="Paul Ross R."/>
            <person name="Yang R."/>
            <person name="Briner A.E."/>
            <person name="Felis G.E."/>
            <person name="de Vos W.M."/>
            <person name="Barrangou R."/>
            <person name="Klaenhammer T.R."/>
            <person name="Caufield P.W."/>
            <person name="Cui Y."/>
            <person name="Zhang H."/>
            <person name="O'Toole P.W."/>
        </authorList>
    </citation>
    <scope>NUCLEOTIDE SEQUENCE [LARGE SCALE GENOMIC DNA]</scope>
    <source>
        <strain evidence="1 2">DSM 22467</strain>
    </source>
</reference>
<dbReference type="Proteomes" id="UP000051906">
    <property type="component" value="Unassembled WGS sequence"/>
</dbReference>
<evidence type="ECO:0000313" key="2">
    <source>
        <dbReference type="Proteomes" id="UP000051906"/>
    </source>
</evidence>
<dbReference type="InterPro" id="IPR009057">
    <property type="entry name" value="Homeodomain-like_sf"/>
</dbReference>
<keyword evidence="2" id="KW-1185">Reference proteome</keyword>
<dbReference type="Gene3D" id="1.10.357.10">
    <property type="entry name" value="Tetracycline Repressor, domain 2"/>
    <property type="match status" value="1"/>
</dbReference>
<evidence type="ECO:0000313" key="1">
    <source>
        <dbReference type="EMBL" id="KRO04061.1"/>
    </source>
</evidence>
<name>A0A0R2LXX5_9LACO</name>
<dbReference type="SUPFAM" id="SSF46689">
    <property type="entry name" value="Homeodomain-like"/>
    <property type="match status" value="1"/>
</dbReference>
<comment type="caution">
    <text evidence="1">The sequence shown here is derived from an EMBL/GenBank/DDBJ whole genome shotgun (WGS) entry which is preliminary data.</text>
</comment>
<protein>
    <submittedName>
        <fullName evidence="1">Transcriptional regulator</fullName>
    </submittedName>
</protein>
<sequence>MKGVLTMPLSTFENLPQPKKDRITAALLTEFSEHSLAEAQVARIVTGADIARGAFYKYFADLTDAYQYLYGVALTHIHHEFGRPTGTAFNPDSYYEAVASFVDHVAASPYDHLIKRHYRENESLVPTRVLPEDLPVADWAAMTLSHATIKEIMLQPDQQTAALARFRQALTLLAG</sequence>
<dbReference type="AlphaFoldDB" id="A0A0R2LXX5"/>
<gene>
    <name evidence="1" type="ORF">IV54_GL001577</name>
</gene>
<dbReference type="STRING" id="616990.IV54_GL001577"/>